<gene>
    <name evidence="1" type="ORF">PB1_12869</name>
</gene>
<name>I3DW29_BACMT</name>
<sequence>MDIGIPNFKDQKFLKQHIIDTVNFLEEFEKESRFLDNNK</sequence>
<keyword evidence="2" id="KW-1185">Reference proteome</keyword>
<dbReference type="Proteomes" id="UP000010523">
    <property type="component" value="Unassembled WGS sequence"/>
</dbReference>
<organism evidence="1 2">
    <name type="scientific">Bacillus methanolicus PB1</name>
    <dbReference type="NCBI Taxonomy" id="997296"/>
    <lineage>
        <taxon>Bacteria</taxon>
        <taxon>Bacillati</taxon>
        <taxon>Bacillota</taxon>
        <taxon>Bacilli</taxon>
        <taxon>Bacillales</taxon>
        <taxon>Bacillaceae</taxon>
        <taxon>Bacillus</taxon>
    </lineage>
</organism>
<proteinExistence type="predicted"/>
<dbReference type="AlphaFoldDB" id="I3DW29"/>
<evidence type="ECO:0000313" key="2">
    <source>
        <dbReference type="Proteomes" id="UP000010523"/>
    </source>
</evidence>
<dbReference type="EMBL" id="AFEU01000003">
    <property type="protein sequence ID" value="EIJ78450.1"/>
    <property type="molecule type" value="Genomic_DNA"/>
</dbReference>
<protein>
    <submittedName>
        <fullName evidence="1">Uncharacterized protein</fullName>
    </submittedName>
</protein>
<comment type="caution">
    <text evidence="1">The sequence shown here is derived from an EMBL/GenBank/DDBJ whole genome shotgun (WGS) entry which is preliminary data.</text>
</comment>
<accession>I3DW29</accession>
<dbReference type="PATRIC" id="fig|997296.3.peg.2716"/>
<evidence type="ECO:0000313" key="1">
    <source>
        <dbReference type="EMBL" id="EIJ78450.1"/>
    </source>
</evidence>
<reference evidence="1 2" key="1">
    <citation type="journal article" date="2012" name="Appl. Environ. Microbiol.">
        <title>Genome Sequence of Thermotolerant Bacillus methanolicus: Features and Regulation Related to Methylotrophy and Production of L-Lysine and L-Glutamate from Methanol.</title>
        <authorList>
            <person name="Heggeset T.M."/>
            <person name="Krog A."/>
            <person name="Balzer S."/>
            <person name="Wentzel A."/>
            <person name="Ellingsen T.E."/>
            <person name="Brautaset T."/>
        </authorList>
    </citation>
    <scope>NUCLEOTIDE SEQUENCE [LARGE SCALE GENOMIC DNA]</scope>
    <source>
        <strain evidence="1 2">PB1</strain>
    </source>
</reference>